<comment type="similarity">
    <text evidence="1">Belongs to the AfsR/DnrI/RedD regulatory family.</text>
</comment>
<dbReference type="SMART" id="SM00862">
    <property type="entry name" value="Trans_reg_C"/>
    <property type="match status" value="1"/>
</dbReference>
<dbReference type="InterPro" id="IPR011990">
    <property type="entry name" value="TPR-like_helical_dom_sf"/>
</dbReference>
<dbReference type="InterPro" id="IPR005158">
    <property type="entry name" value="BTAD"/>
</dbReference>
<dbReference type="InterPro" id="IPR036388">
    <property type="entry name" value="WH-like_DNA-bd_sf"/>
</dbReference>
<dbReference type="Gene3D" id="1.10.10.10">
    <property type="entry name" value="Winged helix-like DNA-binding domain superfamily/Winged helix DNA-binding domain"/>
    <property type="match status" value="1"/>
</dbReference>
<dbReference type="SMART" id="SM01043">
    <property type="entry name" value="BTAD"/>
    <property type="match status" value="1"/>
</dbReference>
<keyword evidence="6" id="KW-1185">Reference proteome</keyword>
<dbReference type="AlphaFoldDB" id="A0A2Z3JH38"/>
<name>A0A2Z3JH38_9DEIO</name>
<dbReference type="OrthoDB" id="58925at2"/>
<dbReference type="KEGG" id="dez:DKM44_14635"/>
<proteinExistence type="inferred from homology"/>
<accession>A0A2Z3JH38</accession>
<dbReference type="Gene3D" id="1.25.40.10">
    <property type="entry name" value="Tetratricopeptide repeat domain"/>
    <property type="match status" value="1"/>
</dbReference>
<evidence type="ECO:0000256" key="2">
    <source>
        <dbReference type="ARBA" id="ARBA00023125"/>
    </source>
</evidence>
<dbReference type="InterPro" id="IPR016032">
    <property type="entry name" value="Sig_transdc_resp-reg_C-effctor"/>
</dbReference>
<evidence type="ECO:0000256" key="1">
    <source>
        <dbReference type="ARBA" id="ARBA00005820"/>
    </source>
</evidence>
<reference evidence="5 6" key="1">
    <citation type="submission" date="2018-05" db="EMBL/GenBank/DDBJ databases">
        <title>Complete Genome Sequence of Deinococcus sp. strain 17bor-2.</title>
        <authorList>
            <person name="Srinivasan S."/>
        </authorList>
    </citation>
    <scope>NUCLEOTIDE SEQUENCE [LARGE SCALE GENOMIC DNA]</scope>
    <source>
        <strain evidence="5 6">17bor-2</strain>
    </source>
</reference>
<evidence type="ECO:0000259" key="4">
    <source>
        <dbReference type="SMART" id="SM01043"/>
    </source>
</evidence>
<dbReference type="PANTHER" id="PTHR35807:SF2">
    <property type="entry name" value="TRANSCRIPTIONAL ACTIVATOR DOMAIN"/>
    <property type="match status" value="1"/>
</dbReference>
<feature type="domain" description="Bacterial transcriptional activator" evidence="4">
    <location>
        <begin position="116"/>
        <end position="258"/>
    </location>
</feature>
<dbReference type="GO" id="GO:0006355">
    <property type="term" value="P:regulation of DNA-templated transcription"/>
    <property type="evidence" value="ECO:0007669"/>
    <property type="project" value="InterPro"/>
</dbReference>
<dbReference type="InterPro" id="IPR051677">
    <property type="entry name" value="AfsR-DnrI-RedD_regulator"/>
</dbReference>
<sequence length="301" mass="33227">MICSLAGPPAQLSGTEVKVTGLQIHTFGFAHTDRDGQRVHWESGAARDVLHYLLCFPAGRRREELLSDLWNTDDERGGKNRFRVTLHRLRAALARPDAVIEDDGRYALHPEVLGASDVGRFYSALSRFERAGDPQQRRAALEQATGLYRGDFLSGQTAGWVNEAREEHQAAYVRANLELSLLRCDARECQASAQSLASALHTDPFVGENYHQRLMACVSRVEGKYAATEHYRRFAAFLSEQLGDTPMPETVDLAQRIKCGEAPCFLETAPHQGLAQPVAGLCPLLPGSRCSQALSEALQLN</sequence>
<dbReference type="PANTHER" id="PTHR35807">
    <property type="entry name" value="TRANSCRIPTIONAL REGULATOR REDD-RELATED"/>
    <property type="match status" value="1"/>
</dbReference>
<dbReference type="SUPFAM" id="SSF48452">
    <property type="entry name" value="TPR-like"/>
    <property type="match status" value="1"/>
</dbReference>
<dbReference type="Proteomes" id="UP000245368">
    <property type="component" value="Chromosome"/>
</dbReference>
<evidence type="ECO:0000313" key="6">
    <source>
        <dbReference type="Proteomes" id="UP000245368"/>
    </source>
</evidence>
<evidence type="ECO:0000259" key="3">
    <source>
        <dbReference type="SMART" id="SM00862"/>
    </source>
</evidence>
<gene>
    <name evidence="5" type="ORF">DKM44_14635</name>
</gene>
<organism evidence="5 6">
    <name type="scientific">Deinococcus irradiatisoli</name>
    <dbReference type="NCBI Taxonomy" id="2202254"/>
    <lineage>
        <taxon>Bacteria</taxon>
        <taxon>Thermotogati</taxon>
        <taxon>Deinococcota</taxon>
        <taxon>Deinococci</taxon>
        <taxon>Deinococcales</taxon>
        <taxon>Deinococcaceae</taxon>
        <taxon>Deinococcus</taxon>
    </lineage>
</organism>
<dbReference type="InterPro" id="IPR001867">
    <property type="entry name" value="OmpR/PhoB-type_DNA-bd"/>
</dbReference>
<dbReference type="EMBL" id="CP029494">
    <property type="protein sequence ID" value="AWN24312.1"/>
    <property type="molecule type" value="Genomic_DNA"/>
</dbReference>
<dbReference type="GO" id="GO:0003677">
    <property type="term" value="F:DNA binding"/>
    <property type="evidence" value="ECO:0007669"/>
    <property type="project" value="UniProtKB-KW"/>
</dbReference>
<dbReference type="GO" id="GO:0000160">
    <property type="term" value="P:phosphorelay signal transduction system"/>
    <property type="evidence" value="ECO:0007669"/>
    <property type="project" value="InterPro"/>
</dbReference>
<protein>
    <submittedName>
        <fullName evidence="5">Response regulator receiver protein</fullName>
    </submittedName>
</protein>
<keyword evidence="2" id="KW-0238">DNA-binding</keyword>
<dbReference type="Pfam" id="PF03704">
    <property type="entry name" value="BTAD"/>
    <property type="match status" value="1"/>
</dbReference>
<evidence type="ECO:0000313" key="5">
    <source>
        <dbReference type="EMBL" id="AWN24312.1"/>
    </source>
</evidence>
<dbReference type="SUPFAM" id="SSF46894">
    <property type="entry name" value="C-terminal effector domain of the bipartite response regulators"/>
    <property type="match status" value="1"/>
</dbReference>
<feature type="domain" description="OmpR/PhoB-type" evidence="3">
    <location>
        <begin position="36"/>
        <end position="108"/>
    </location>
</feature>